<reference evidence="1" key="1">
    <citation type="submission" date="2009-12" db="EMBL/GenBank/DDBJ databases">
        <authorList>
            <person name="Weinstock G."/>
            <person name="Sodergren E."/>
            <person name="Clifton S."/>
            <person name="Fulton L."/>
            <person name="Fulton B."/>
            <person name="Courtney L."/>
            <person name="Fronick C."/>
            <person name="Harrison M."/>
            <person name="Strong C."/>
            <person name="Farmer C."/>
            <person name="Delahaunty K."/>
            <person name="Markovic C."/>
            <person name="Hall O."/>
            <person name="Minx P."/>
            <person name="Tomlinson C."/>
            <person name="Mitreva M."/>
            <person name="Nelson J."/>
            <person name="Hou S."/>
            <person name="Wollam A."/>
            <person name="Pepin K.H."/>
            <person name="Johnson M."/>
            <person name="Bhonagiri V."/>
            <person name="Nash W.E."/>
            <person name="Warren W."/>
            <person name="Chinwalla A."/>
            <person name="Mardis E.R."/>
            <person name="Wilson R.K."/>
        </authorList>
    </citation>
    <scope>NUCLEOTIDE SEQUENCE [LARGE SCALE GENOMIC DNA]</scope>
    <source>
        <strain evidence="1">DSM 4541</strain>
    </source>
</reference>
<dbReference type="Proteomes" id="UP000005512">
    <property type="component" value="Unassembled WGS sequence"/>
</dbReference>
<dbReference type="HOGENOM" id="CLU_3238221_0_0_6"/>
<evidence type="ECO:0000313" key="1">
    <source>
        <dbReference type="EMBL" id="EFB70800.1"/>
    </source>
</evidence>
<dbReference type="EMBL" id="ABXV02000046">
    <property type="protein sequence ID" value="EFB70800.1"/>
    <property type="molecule type" value="Genomic_DNA"/>
</dbReference>
<organism evidence="1 2">
    <name type="scientific">Providencia rustigianii DSM 4541</name>
    <dbReference type="NCBI Taxonomy" id="500637"/>
    <lineage>
        <taxon>Bacteria</taxon>
        <taxon>Pseudomonadati</taxon>
        <taxon>Pseudomonadota</taxon>
        <taxon>Gammaproteobacteria</taxon>
        <taxon>Enterobacterales</taxon>
        <taxon>Morganellaceae</taxon>
        <taxon>Providencia</taxon>
    </lineage>
</organism>
<comment type="caution">
    <text evidence="1">The sequence shown here is derived from an EMBL/GenBank/DDBJ whole genome shotgun (WGS) entry which is preliminary data.</text>
</comment>
<dbReference type="STRING" id="500637.PROVRUST_07973"/>
<gene>
    <name evidence="1" type="ORF">PROVRUST_07973</name>
</gene>
<dbReference type="AlphaFoldDB" id="D1P6V3"/>
<name>D1P6V3_9GAMM</name>
<evidence type="ECO:0000313" key="2">
    <source>
        <dbReference type="Proteomes" id="UP000005512"/>
    </source>
</evidence>
<protein>
    <submittedName>
        <fullName evidence="1">Uncharacterized protein</fullName>
    </submittedName>
</protein>
<accession>D1P6V3</accession>
<proteinExistence type="predicted"/>
<keyword evidence="2" id="KW-1185">Reference proteome</keyword>
<sequence>MASLSISQQDIIAIITNTTHKPIILIIKASRYDGAIGTVNKIN</sequence>